<feature type="transmembrane region" description="Helical" evidence="1">
    <location>
        <begin position="30"/>
        <end position="49"/>
    </location>
</feature>
<evidence type="ECO:0000313" key="2">
    <source>
        <dbReference type="EMBL" id="QBJ04499.1"/>
    </source>
</evidence>
<keyword evidence="3" id="KW-1185">Reference proteome</keyword>
<keyword evidence="1" id="KW-0472">Membrane</keyword>
<dbReference type="Proteomes" id="UP000293575">
    <property type="component" value="Segment"/>
</dbReference>
<accession>A0A481W7P6</accession>
<reference evidence="2" key="1">
    <citation type="submission" date="2019-01" db="EMBL/GenBank/DDBJ databases">
        <authorList>
            <person name="Hylling O."/>
            <person name="Carstens A.B."/>
            <person name="Hansen L.H."/>
        </authorList>
    </citation>
    <scope>NUCLEOTIDE SEQUENCE [LARGE SCALE GENOMIC DNA]</scope>
</reference>
<sequence length="54" mass="5989">MIYFLIFLIHLVVSVGAFLALPPEEALSVTWTSATISCLAATVYLIYMIRKGLK</sequence>
<protein>
    <submittedName>
        <fullName evidence="2">Uncharacterized protein</fullName>
    </submittedName>
</protein>
<evidence type="ECO:0000256" key="1">
    <source>
        <dbReference type="SAM" id="Phobius"/>
    </source>
</evidence>
<dbReference type="EMBL" id="MK473373">
    <property type="protein sequence ID" value="QBJ04499.1"/>
    <property type="molecule type" value="Genomic_DNA"/>
</dbReference>
<organism evidence="2 3">
    <name type="scientific">Pseudomonas phage Lana</name>
    <dbReference type="NCBI Taxonomy" id="2530172"/>
    <lineage>
        <taxon>Viruses</taxon>
        <taxon>Duplodnaviria</taxon>
        <taxon>Heunggongvirae</taxon>
        <taxon>Uroviricota</taxon>
        <taxon>Caudoviricetes</taxon>
        <taxon>Lanavirus</taxon>
        <taxon>Lanavirus lana</taxon>
    </lineage>
</organism>
<name>A0A481W7P6_9CAUD</name>
<evidence type="ECO:0000313" key="3">
    <source>
        <dbReference type="Proteomes" id="UP000293575"/>
    </source>
</evidence>
<proteinExistence type="predicted"/>
<dbReference type="GeneID" id="55011841"/>
<keyword evidence="1" id="KW-1133">Transmembrane helix</keyword>
<dbReference type="RefSeq" id="YP_009820405.1">
    <property type="nucleotide sequence ID" value="NC_048166.1"/>
</dbReference>
<dbReference type="KEGG" id="vg:55011841"/>
<keyword evidence="1" id="KW-0812">Transmembrane</keyword>